<dbReference type="GO" id="GO:0009190">
    <property type="term" value="P:cyclic nucleotide biosynthetic process"/>
    <property type="evidence" value="ECO:0007669"/>
    <property type="project" value="InterPro"/>
</dbReference>
<evidence type="ECO:0000256" key="4">
    <source>
        <dbReference type="SAM" id="Coils"/>
    </source>
</evidence>
<feature type="coiled-coil region" evidence="4">
    <location>
        <begin position="11"/>
        <end position="38"/>
    </location>
</feature>
<evidence type="ECO:0000256" key="2">
    <source>
        <dbReference type="ARBA" id="ARBA00022490"/>
    </source>
</evidence>
<dbReference type="Gene3D" id="3.30.920.20">
    <property type="entry name" value="Gas2-like domain"/>
    <property type="match status" value="1"/>
</dbReference>
<dbReference type="SUPFAM" id="SSF55073">
    <property type="entry name" value="Nucleotide cyclase"/>
    <property type="match status" value="1"/>
</dbReference>
<keyword evidence="3" id="KW-0206">Cytoskeleton</keyword>
<sequence length="638" mass="71286">MSNFLDYAAEVASNNSKVKSLETNLHEARIENERLREALKDRDTLLGDARERIVQAERDMTMIHGKLPELETHLNNTKSTLDQTLRELHSIQWKLKVSEARATPPVQSREPPTGTVVIVSSSIQNYVQLWDAVPIAMSESLFIHNVLFRRMIEKFGGYESKNLGDHFEIAFSSLQDASRFCLEVQEELISTKWPNALLSTTHAGEESAGVETLPLYRGGDPSSVVLNSPGFRVRMALHTGLVNTAPNPITQQIEYSGQTILEVLNLESLAAGGQILVSTRAYDTMRLEFSMIEIGEPDIHRIEVSEDQRYRDGVIQMLPRILKNRKFPPVISKNLVSLPREDISGRLQELKSEATGMNRTMDQFASTFSDTLALAGVLSEKLSNISNVESSQNMKDQILAHEMEQIMKSQAAMKELLTQTQNRNEVLVVGMSALESKIAALHQDRKSFIDRLQEERVTNSRLSEVGDSEGPLILMDSQENEKLTAIVTSMRLELHDARTEYLTLKMQKPLESVTMAKTGQPDDNSPHRSKTLTKSTIQVQLDGIDRMLAEALGRCSVHVPCRKIADGVFMVMDKKVTLRIISGGLGVRVGGGYKSFELWLNHAVMASAESLPIPIHPSKQDSKSLPELAKRRHTSTDP</sequence>
<evidence type="ECO:0000259" key="6">
    <source>
        <dbReference type="PROSITE" id="PS50125"/>
    </source>
</evidence>
<dbReference type="SUPFAM" id="SSF143575">
    <property type="entry name" value="GAS2 domain-like"/>
    <property type="match status" value="1"/>
</dbReference>
<feature type="region of interest" description="Disordered" evidence="5">
    <location>
        <begin position="615"/>
        <end position="638"/>
    </location>
</feature>
<dbReference type="InterPro" id="IPR050697">
    <property type="entry name" value="Adenylyl/Guanylyl_Cyclase_3/4"/>
</dbReference>
<dbReference type="Pfam" id="PF02187">
    <property type="entry name" value="GAS2"/>
    <property type="match status" value="1"/>
</dbReference>
<dbReference type="Proteomes" id="UP000241769">
    <property type="component" value="Unassembled WGS sequence"/>
</dbReference>
<dbReference type="STRING" id="1890364.A0A2P6P0G1"/>
<dbReference type="InterPro" id="IPR036534">
    <property type="entry name" value="GAR_dom_sf"/>
</dbReference>
<evidence type="ECO:0000256" key="5">
    <source>
        <dbReference type="SAM" id="MobiDB-lite"/>
    </source>
</evidence>
<dbReference type="InterPro" id="IPR001054">
    <property type="entry name" value="A/G_cyclase"/>
</dbReference>
<dbReference type="SUPFAM" id="SSF57997">
    <property type="entry name" value="Tropomyosin"/>
    <property type="match status" value="1"/>
</dbReference>
<dbReference type="PROSITE" id="PS50125">
    <property type="entry name" value="GUANYLATE_CYCLASE_2"/>
    <property type="match status" value="1"/>
</dbReference>
<dbReference type="Pfam" id="PF00211">
    <property type="entry name" value="Guanylate_cyc"/>
    <property type="match status" value="1"/>
</dbReference>
<name>A0A2P6P0G1_9EUKA</name>
<comment type="caution">
    <text evidence="7">The sequence shown here is derived from an EMBL/GenBank/DDBJ whole genome shotgun (WGS) entry which is preliminary data.</text>
</comment>
<evidence type="ECO:0000256" key="1">
    <source>
        <dbReference type="ARBA" id="ARBA00004245"/>
    </source>
</evidence>
<keyword evidence="2" id="KW-0963">Cytoplasm</keyword>
<evidence type="ECO:0000313" key="7">
    <source>
        <dbReference type="EMBL" id="PRP89696.1"/>
    </source>
</evidence>
<evidence type="ECO:0000313" key="8">
    <source>
        <dbReference type="Proteomes" id="UP000241769"/>
    </source>
</evidence>
<feature type="domain" description="Guanylate cyclase" evidence="6">
    <location>
        <begin position="117"/>
        <end position="267"/>
    </location>
</feature>
<dbReference type="EMBL" id="MDYQ01000001">
    <property type="protein sequence ID" value="PRP89696.1"/>
    <property type="molecule type" value="Genomic_DNA"/>
</dbReference>
<dbReference type="AlphaFoldDB" id="A0A2P6P0G1"/>
<dbReference type="GO" id="GO:0035556">
    <property type="term" value="P:intracellular signal transduction"/>
    <property type="evidence" value="ECO:0007669"/>
    <property type="project" value="InterPro"/>
</dbReference>
<dbReference type="InParanoid" id="A0A2P6P0G1"/>
<keyword evidence="4" id="KW-0175">Coiled coil</keyword>
<dbReference type="InterPro" id="IPR029787">
    <property type="entry name" value="Nucleotide_cyclase"/>
</dbReference>
<dbReference type="PANTHER" id="PTHR43081">
    <property type="entry name" value="ADENYLATE CYCLASE, TERMINAL-DIFFERENTIATION SPECIFIC-RELATED"/>
    <property type="match status" value="1"/>
</dbReference>
<dbReference type="GO" id="GO:0008017">
    <property type="term" value="F:microtubule binding"/>
    <property type="evidence" value="ECO:0007669"/>
    <property type="project" value="InterPro"/>
</dbReference>
<dbReference type="Gene3D" id="3.30.70.1230">
    <property type="entry name" value="Nucleotide cyclase"/>
    <property type="match status" value="1"/>
</dbReference>
<reference evidence="7 8" key="1">
    <citation type="journal article" date="2018" name="Genome Biol. Evol.">
        <title>Multiple Roots of Fruiting Body Formation in Amoebozoa.</title>
        <authorList>
            <person name="Hillmann F."/>
            <person name="Forbes G."/>
            <person name="Novohradska S."/>
            <person name="Ferling I."/>
            <person name="Riege K."/>
            <person name="Groth M."/>
            <person name="Westermann M."/>
            <person name="Marz M."/>
            <person name="Spaller T."/>
            <person name="Winckler T."/>
            <person name="Schaap P."/>
            <person name="Glockner G."/>
        </authorList>
    </citation>
    <scope>NUCLEOTIDE SEQUENCE [LARGE SCALE GENOMIC DNA]</scope>
    <source>
        <strain evidence="7 8">Jena</strain>
    </source>
</reference>
<accession>A0A2P6P0G1</accession>
<dbReference type="InterPro" id="IPR003108">
    <property type="entry name" value="GAR_dom"/>
</dbReference>
<comment type="subcellular location">
    <subcellularLocation>
        <location evidence="1">Cytoplasm</location>
        <location evidence="1">Cytoskeleton</location>
    </subcellularLocation>
</comment>
<dbReference type="GO" id="GO:0005856">
    <property type="term" value="C:cytoskeleton"/>
    <property type="evidence" value="ECO:0007669"/>
    <property type="project" value="UniProtKB-SubCell"/>
</dbReference>
<keyword evidence="8" id="KW-1185">Reference proteome</keyword>
<dbReference type="OrthoDB" id="542522at2759"/>
<gene>
    <name evidence="7" type="ORF">PROFUN_00038</name>
</gene>
<dbReference type="Gene3D" id="1.20.5.170">
    <property type="match status" value="1"/>
</dbReference>
<dbReference type="PANTHER" id="PTHR43081:SF1">
    <property type="entry name" value="ADENYLATE CYCLASE, TERMINAL-DIFFERENTIATION SPECIFIC"/>
    <property type="match status" value="1"/>
</dbReference>
<organism evidence="7 8">
    <name type="scientific">Planoprotostelium fungivorum</name>
    <dbReference type="NCBI Taxonomy" id="1890364"/>
    <lineage>
        <taxon>Eukaryota</taxon>
        <taxon>Amoebozoa</taxon>
        <taxon>Evosea</taxon>
        <taxon>Variosea</taxon>
        <taxon>Cavosteliida</taxon>
        <taxon>Cavosteliaceae</taxon>
        <taxon>Planoprotostelium</taxon>
    </lineage>
</organism>
<proteinExistence type="predicted"/>
<protein>
    <submittedName>
        <fullName evidence="7">Adenylate/guanylate cyclase domain-containing protein</fullName>
    </submittedName>
</protein>
<evidence type="ECO:0000256" key="3">
    <source>
        <dbReference type="ARBA" id="ARBA00023212"/>
    </source>
</evidence>